<dbReference type="SUPFAM" id="SSF53383">
    <property type="entry name" value="PLP-dependent transferases"/>
    <property type="match status" value="1"/>
</dbReference>
<reference evidence="14 16" key="3">
    <citation type="journal article" date="2018" name="Nat. Biotechnol.">
        <title>A standardized bacterial taxonomy based on genome phylogeny substantially revises the tree of life.</title>
        <authorList>
            <person name="Parks D.H."/>
            <person name="Chuvochina M."/>
            <person name="Waite D.W."/>
            <person name="Rinke C."/>
            <person name="Skarshewski A."/>
            <person name="Chaumeil P.A."/>
            <person name="Hugenholtz P."/>
        </authorList>
    </citation>
    <scope>NUCLEOTIDE SEQUENCE [LARGE SCALE GENOMIC DNA]</scope>
    <source>
        <strain evidence="14">UBA8781</strain>
    </source>
</reference>
<dbReference type="EC" id="4.4.1.2" evidence="7"/>
<dbReference type="GO" id="GO:0019346">
    <property type="term" value="P:transsulfuration"/>
    <property type="evidence" value="ECO:0007669"/>
    <property type="project" value="InterPro"/>
</dbReference>
<proteinExistence type="inferred from homology"/>
<dbReference type="PANTHER" id="PTHR11808:SF80">
    <property type="entry name" value="CYSTATHIONINE GAMMA-LYASE"/>
    <property type="match status" value="1"/>
</dbReference>
<comment type="catalytic activity">
    <reaction evidence="9">
        <text>L-homocysteine + H2O = 2-oxobutanoate + hydrogen sulfide + NH4(+) + H(+)</text>
        <dbReference type="Rhea" id="RHEA:14501"/>
        <dbReference type="ChEBI" id="CHEBI:15377"/>
        <dbReference type="ChEBI" id="CHEBI:15378"/>
        <dbReference type="ChEBI" id="CHEBI:16763"/>
        <dbReference type="ChEBI" id="CHEBI:28938"/>
        <dbReference type="ChEBI" id="CHEBI:29919"/>
        <dbReference type="ChEBI" id="CHEBI:58199"/>
        <dbReference type="EC" id="4.4.1.2"/>
    </reaction>
    <physiologicalReaction direction="left-to-right" evidence="9">
        <dbReference type="Rhea" id="RHEA:14502"/>
    </physiologicalReaction>
</comment>
<dbReference type="InterPro" id="IPR015421">
    <property type="entry name" value="PyrdxlP-dep_Trfase_major"/>
</dbReference>
<dbReference type="Pfam" id="PF01053">
    <property type="entry name" value="Cys_Met_Meta_PP"/>
    <property type="match status" value="1"/>
</dbReference>
<name>A0A3D1JEQ5_9CHLR</name>
<evidence type="ECO:0000256" key="12">
    <source>
        <dbReference type="RuleBase" id="RU362118"/>
    </source>
</evidence>
<dbReference type="EC" id="4.4.1.11" evidence="3"/>
<keyword evidence="15" id="KW-1185">Reference proteome</keyword>
<dbReference type="OrthoDB" id="9780685at2"/>
<dbReference type="Proteomes" id="UP000264141">
    <property type="component" value="Unassembled WGS sequence"/>
</dbReference>
<dbReference type="GO" id="GO:0047982">
    <property type="term" value="F:homocysteine desulfhydrase activity"/>
    <property type="evidence" value="ECO:0007669"/>
    <property type="project" value="UniProtKB-EC"/>
</dbReference>
<dbReference type="FunFam" id="3.40.640.10:FF:000046">
    <property type="entry name" value="Cystathionine gamma-lyase"/>
    <property type="match status" value="1"/>
</dbReference>
<dbReference type="Proteomes" id="UP000253922">
    <property type="component" value="Unassembled WGS sequence"/>
</dbReference>
<evidence type="ECO:0000256" key="1">
    <source>
        <dbReference type="ARBA" id="ARBA00001933"/>
    </source>
</evidence>
<dbReference type="CDD" id="cd00614">
    <property type="entry name" value="CGS_like"/>
    <property type="match status" value="1"/>
</dbReference>
<dbReference type="InterPro" id="IPR015424">
    <property type="entry name" value="PyrdxlP-dep_Trfase"/>
</dbReference>
<sequence>MTHISPTHGLGTLVNHIGEQGDPLHAHIAPIYQTSTFRFPDVESGAAMFRGEEDGFIYTRYDNPSFRPVVAKLAALEGLDLIHHQPAAPLEEVVSARLFSSGMAAITSAILACVQAGDTIIAQNSLYGATYNFLHDVAPRFGIRVVWVHDPSPAGWEAAFSQNPGARIAYAETPINPTLRLIDLSAVAEIAHHSGAWLFVDNTFASPYCQRPLSLGADVVLHATTKYLAGHGVVVGGAVISRHVGFIAGPLYTALKIYGGSPSPFDAWLTNLGLKTFELRMARHCANALEVARWLEHHPAVATVHYPGLESHPDHALARRQMFDYGGMVSFELKGGLEAGKKLMEGVRVSTLAVSLGNTDSLICHPASMTHSAVSPQDRAAMGISDGLVRFSVGIENAADLIADLEQALAGLA</sequence>
<evidence type="ECO:0000313" key="16">
    <source>
        <dbReference type="Proteomes" id="UP000264141"/>
    </source>
</evidence>
<dbReference type="EMBL" id="DF967966">
    <property type="protein sequence ID" value="GAP08401.1"/>
    <property type="molecule type" value="Genomic_DNA"/>
</dbReference>
<dbReference type="GO" id="GO:0030170">
    <property type="term" value="F:pyridoxal phosphate binding"/>
    <property type="evidence" value="ECO:0007669"/>
    <property type="project" value="InterPro"/>
</dbReference>
<dbReference type="InterPro" id="IPR015422">
    <property type="entry name" value="PyrdxlP-dep_Trfase_small"/>
</dbReference>
<evidence type="ECO:0000256" key="8">
    <source>
        <dbReference type="ARBA" id="ARBA00047199"/>
    </source>
</evidence>
<accession>A0A3D1JEQ5</accession>
<dbReference type="Gene3D" id="3.90.1150.10">
    <property type="entry name" value="Aspartate Aminotransferase, domain 1"/>
    <property type="match status" value="1"/>
</dbReference>
<dbReference type="GO" id="GO:0018826">
    <property type="term" value="F:methionine gamma-lyase activity"/>
    <property type="evidence" value="ECO:0007669"/>
    <property type="project" value="UniProtKB-EC"/>
</dbReference>
<evidence type="ECO:0000256" key="5">
    <source>
        <dbReference type="ARBA" id="ARBA00022898"/>
    </source>
</evidence>
<reference evidence="15" key="2">
    <citation type="submission" date="2015-07" db="EMBL/GenBank/DDBJ databases">
        <title>Draft Genome Sequences of Anaerolinea thermolimosa IMO-1, Bellilinea caldifistulae GOMI-1, Leptolinea tardivitalis YMTK-2, Levilinea saccharolytica KIBI-1,Longilinea arvoryzae KOME-1, Previously Described as Members of the Anaerolineaceae (Chloroflexi).</title>
        <authorList>
            <person name="Sekiguchi Y."/>
            <person name="Ohashi A."/>
            <person name="Matsuura N."/>
            <person name="Tourlousse M.D."/>
        </authorList>
    </citation>
    <scope>NUCLEOTIDE SEQUENCE [LARGE SCALE GENOMIC DNA]</scope>
    <source>
        <strain evidence="15">IMO-1</strain>
    </source>
</reference>
<evidence type="ECO:0000256" key="2">
    <source>
        <dbReference type="ARBA" id="ARBA00008667"/>
    </source>
</evidence>
<evidence type="ECO:0000256" key="10">
    <source>
        <dbReference type="ARBA" id="ARBA00052699"/>
    </source>
</evidence>
<evidence type="ECO:0000256" key="6">
    <source>
        <dbReference type="ARBA" id="ARBA00023239"/>
    </source>
</evidence>
<dbReference type="FunFam" id="3.90.1150.10:FF:000008">
    <property type="entry name" value="Cystathionine gamma-synthase"/>
    <property type="match status" value="1"/>
</dbReference>
<keyword evidence="6 14" id="KW-0456">Lyase</keyword>
<evidence type="ECO:0000256" key="7">
    <source>
        <dbReference type="ARBA" id="ARBA00047175"/>
    </source>
</evidence>
<comment type="catalytic activity">
    <reaction evidence="10">
        <text>L-methionine + H2O = methanethiol + 2-oxobutanoate + NH4(+)</text>
        <dbReference type="Rhea" id="RHEA:23800"/>
        <dbReference type="ChEBI" id="CHEBI:15377"/>
        <dbReference type="ChEBI" id="CHEBI:16007"/>
        <dbReference type="ChEBI" id="CHEBI:16763"/>
        <dbReference type="ChEBI" id="CHEBI:28938"/>
        <dbReference type="ChEBI" id="CHEBI:57844"/>
        <dbReference type="EC" id="4.4.1.11"/>
    </reaction>
    <physiologicalReaction direction="left-to-right" evidence="10">
        <dbReference type="Rhea" id="RHEA:23801"/>
    </physiologicalReaction>
</comment>
<keyword evidence="5 11" id="KW-0663">Pyridoxal phosphate</keyword>
<organism evidence="14 16">
    <name type="scientific">Anaerolinea thermolimosa</name>
    <dbReference type="NCBI Taxonomy" id="229919"/>
    <lineage>
        <taxon>Bacteria</taxon>
        <taxon>Bacillati</taxon>
        <taxon>Chloroflexota</taxon>
        <taxon>Anaerolineae</taxon>
        <taxon>Anaerolineales</taxon>
        <taxon>Anaerolineaceae</taxon>
        <taxon>Anaerolinea</taxon>
    </lineage>
</organism>
<comment type="cofactor">
    <cofactor evidence="1 12">
        <name>pyridoxal 5'-phosphate</name>
        <dbReference type="ChEBI" id="CHEBI:597326"/>
    </cofactor>
</comment>
<dbReference type="PANTHER" id="PTHR11808">
    <property type="entry name" value="TRANS-SULFURATION ENZYME FAMILY MEMBER"/>
    <property type="match status" value="1"/>
</dbReference>
<dbReference type="Gene3D" id="3.40.640.10">
    <property type="entry name" value="Type I PLP-dependent aspartate aminotransferase-like (Major domain)"/>
    <property type="match status" value="1"/>
</dbReference>
<dbReference type="EMBL" id="DPBP01000018">
    <property type="protein sequence ID" value="HCE16983.1"/>
    <property type="molecule type" value="Genomic_DNA"/>
</dbReference>
<comment type="similarity">
    <text evidence="2">Belongs to the trans-sulfuration enzymes family. L-methionine gamma-lyase subfamily.</text>
</comment>
<evidence type="ECO:0000256" key="4">
    <source>
        <dbReference type="ARBA" id="ARBA00019040"/>
    </source>
</evidence>
<evidence type="ECO:0000256" key="9">
    <source>
        <dbReference type="ARBA" id="ARBA00048780"/>
    </source>
</evidence>
<dbReference type="InterPro" id="IPR054542">
    <property type="entry name" value="Cys_met_metab_PP"/>
</dbReference>
<dbReference type="AlphaFoldDB" id="A0A3D1JEQ5"/>
<evidence type="ECO:0000313" key="14">
    <source>
        <dbReference type="EMBL" id="HCE16983.1"/>
    </source>
</evidence>
<dbReference type="InterPro" id="IPR000277">
    <property type="entry name" value="Cys/Met-Metab_PyrdxlP-dep_enz"/>
</dbReference>
<dbReference type="PIRSF" id="PIRSF001434">
    <property type="entry name" value="CGS"/>
    <property type="match status" value="1"/>
</dbReference>
<dbReference type="RefSeq" id="WP_062195974.1">
    <property type="nucleotide sequence ID" value="NZ_DF967966.1"/>
</dbReference>
<gene>
    <name evidence="13" type="ORF">ATHL_03303</name>
    <name evidence="14" type="ORF">DEQ80_03900</name>
</gene>
<dbReference type="GO" id="GO:0005737">
    <property type="term" value="C:cytoplasm"/>
    <property type="evidence" value="ECO:0007669"/>
    <property type="project" value="TreeGrafter"/>
</dbReference>
<reference evidence="13" key="1">
    <citation type="journal article" date="2015" name="Genome Announc.">
        <title>Draft Genome Sequences of Anaerolinea thermolimosa IMO-1, Bellilinea caldifistulae GOMI-1, Leptolinea tardivitalis YMTK-2, Levilinea saccharolytica KIBI-1, Longilinea arvoryzae KOME-1, Previously Described as Members of the Class Anaerolineae (Chloroflexi).</title>
        <authorList>
            <person name="Matsuura N."/>
            <person name="Tourlousse M.D."/>
            <person name="Ohashi A."/>
            <person name="Hugenholtz P."/>
            <person name="Sekiguchi Y."/>
        </authorList>
    </citation>
    <scope>NUCLEOTIDE SEQUENCE</scope>
    <source>
        <strain evidence="13">IMO-1</strain>
    </source>
</reference>
<evidence type="ECO:0000313" key="13">
    <source>
        <dbReference type="EMBL" id="GAP08401.1"/>
    </source>
</evidence>
<protein>
    <recommendedName>
        <fullName evidence="4">L-methionine gamma-lyase</fullName>
        <ecNumber evidence="3">4.4.1.11</ecNumber>
        <ecNumber evidence="7">4.4.1.2</ecNumber>
    </recommendedName>
    <alternativeName>
        <fullName evidence="8">Homocysteine desulfhydrase</fullName>
    </alternativeName>
</protein>
<dbReference type="STRING" id="229919.GCA_001050195_03242"/>
<feature type="modified residue" description="N6-(pyridoxal phosphate)lysine" evidence="11">
    <location>
        <position position="226"/>
    </location>
</feature>
<evidence type="ECO:0000256" key="3">
    <source>
        <dbReference type="ARBA" id="ARBA00012222"/>
    </source>
</evidence>
<evidence type="ECO:0000313" key="15">
    <source>
        <dbReference type="Proteomes" id="UP000253922"/>
    </source>
</evidence>
<dbReference type="PROSITE" id="PS00868">
    <property type="entry name" value="CYS_MET_METAB_PP"/>
    <property type="match status" value="1"/>
</dbReference>
<evidence type="ECO:0000256" key="11">
    <source>
        <dbReference type="PIRSR" id="PIRSR001434-2"/>
    </source>
</evidence>